<feature type="compositionally biased region" description="Polar residues" evidence="1">
    <location>
        <begin position="1"/>
        <end position="18"/>
    </location>
</feature>
<comment type="caution">
    <text evidence="2">The sequence shown here is derived from an EMBL/GenBank/DDBJ whole genome shotgun (WGS) entry which is preliminary data.</text>
</comment>
<organism evidence="2 3">
    <name type="scientific">Porites evermanni</name>
    <dbReference type="NCBI Taxonomy" id="104178"/>
    <lineage>
        <taxon>Eukaryota</taxon>
        <taxon>Metazoa</taxon>
        <taxon>Cnidaria</taxon>
        <taxon>Anthozoa</taxon>
        <taxon>Hexacorallia</taxon>
        <taxon>Scleractinia</taxon>
        <taxon>Fungiina</taxon>
        <taxon>Poritidae</taxon>
        <taxon>Porites</taxon>
    </lineage>
</organism>
<protein>
    <submittedName>
        <fullName evidence="2">Uncharacterized protein</fullName>
    </submittedName>
</protein>
<evidence type="ECO:0000313" key="2">
    <source>
        <dbReference type="EMBL" id="CAH3194897.1"/>
    </source>
</evidence>
<dbReference type="InterPro" id="IPR036879">
    <property type="entry name" value="TF_MADSbox_sf"/>
</dbReference>
<feature type="compositionally biased region" description="Polar residues" evidence="1">
    <location>
        <begin position="167"/>
        <end position="184"/>
    </location>
</feature>
<gene>
    <name evidence="2" type="ORF">PEVE_00028961</name>
</gene>
<accession>A0ABN8SX37</accession>
<keyword evidence="3" id="KW-1185">Reference proteome</keyword>
<dbReference type="Proteomes" id="UP001159427">
    <property type="component" value="Unassembled WGS sequence"/>
</dbReference>
<proteinExistence type="predicted"/>
<name>A0ABN8SX37_9CNID</name>
<feature type="region of interest" description="Disordered" evidence="1">
    <location>
        <begin position="1"/>
        <end position="21"/>
    </location>
</feature>
<reference evidence="2 3" key="1">
    <citation type="submission" date="2022-05" db="EMBL/GenBank/DDBJ databases">
        <authorList>
            <consortium name="Genoscope - CEA"/>
            <person name="William W."/>
        </authorList>
    </citation>
    <scope>NUCLEOTIDE SEQUENCE [LARGE SCALE GENOMIC DNA]</scope>
</reference>
<evidence type="ECO:0000256" key="1">
    <source>
        <dbReference type="SAM" id="MobiDB-lite"/>
    </source>
</evidence>
<evidence type="ECO:0000313" key="3">
    <source>
        <dbReference type="Proteomes" id="UP001159427"/>
    </source>
</evidence>
<dbReference type="EMBL" id="CALNXI010004023">
    <property type="protein sequence ID" value="CAH3194897.1"/>
    <property type="molecule type" value="Genomic_DNA"/>
</dbReference>
<dbReference type="SUPFAM" id="SSF55455">
    <property type="entry name" value="SRF-like"/>
    <property type="match status" value="1"/>
</dbReference>
<feature type="compositionally biased region" description="Polar residues" evidence="1">
    <location>
        <begin position="199"/>
        <end position="209"/>
    </location>
</feature>
<feature type="region of interest" description="Disordered" evidence="1">
    <location>
        <begin position="158"/>
        <end position="209"/>
    </location>
</feature>
<sequence length="229" mass="25147">MSTSPEQLPESVQESSPDTEGYLGLEATTSGRNLVPRTKEKHCYVQGVSARANTLCKRKRTLFNKGMMLHVKTKAEVLIIINNGKQRHVCGSDSIMKTYADGKLRPSDSDKMYKGNLVSYLEDQVSNLGVCPLENAPDKLELDSTLAGVLGHSTEYTVAENPDTKGQPRSQRSIDLHASSTSALSEPVRQLPLNRRKPQLSQEEPSNIDSTKLASKITFISEDSIEAVT</sequence>